<dbReference type="PROSITE" id="PS00079">
    <property type="entry name" value="MULTICOPPER_OXIDASE1"/>
    <property type="match status" value="1"/>
</dbReference>
<feature type="chain" id="PRO_5001644216" evidence="4">
    <location>
        <begin position="22"/>
        <end position="661"/>
    </location>
</feature>
<feature type="domain" description="Plastocyanin-like" evidence="6">
    <location>
        <begin position="501"/>
        <end position="626"/>
    </location>
</feature>
<dbReference type="FunFam" id="2.60.40.420:FF:000031">
    <property type="entry name" value="Laccase-2 isoform A"/>
    <property type="match status" value="1"/>
</dbReference>
<dbReference type="PROSITE" id="PS00080">
    <property type="entry name" value="MULTICOPPER_OXIDASE2"/>
    <property type="match status" value="1"/>
</dbReference>
<dbReference type="Proteomes" id="UP000027135">
    <property type="component" value="Unassembled WGS sequence"/>
</dbReference>
<evidence type="ECO:0000259" key="5">
    <source>
        <dbReference type="Pfam" id="PF00394"/>
    </source>
</evidence>
<dbReference type="PANTHER" id="PTHR11709">
    <property type="entry name" value="MULTI-COPPER OXIDASE"/>
    <property type="match status" value="1"/>
</dbReference>
<dbReference type="InterPro" id="IPR033138">
    <property type="entry name" value="Cu_oxidase_CS"/>
</dbReference>
<comment type="similarity">
    <text evidence="1">Belongs to the multicopper oxidase family.</text>
</comment>
<dbReference type="STRING" id="136037.A0A067QPY0"/>
<name>A0A067QPY0_ZOONE</name>
<dbReference type="Pfam" id="PF07732">
    <property type="entry name" value="Cu-oxidase_3"/>
    <property type="match status" value="1"/>
</dbReference>
<dbReference type="InterPro" id="IPR002355">
    <property type="entry name" value="Cu_oxidase_Cu_BS"/>
</dbReference>
<sequence>MWPLRYYILSTVLSAGFTTLAELVDLEEFLQPDSVLNDEIAIKGRRNYSNRCYRTCIAGAEPMTCYYRWTIEDYNTLGAACGACPLNETSCFNPQCVTADGYERGILTVNRGIPGPSIQVCQGDRIIVDVKNNMLARTTTIHWHGIFQKGTPYMDGVPMVTQCPINEGQIFRYDFVAKNAGTHFWHSHDGLQKMDGLVGNLVVREPRSYDPNSHLYDYDLSSHVILITDWFHLDGDQHFPGLRTHDQGQNPDTFLVNGLGRYLRTSLGVPYAVFRVSRGKRYRFRLVGGTCTVCPSQVSVESHSLLLIATDGNPIEPVRVDSIVLYPGERYDVVLEANQAVASYWIHVKGIGPCTADEPYQLAVLRYIGDRRKEPGNRKPGYDGFNSAGPVLNPDGATCNNGSSGICIPELRSYFPVDSAVLKPIPDVHLELGFGFHTFSIAELFLSNTYHRFLQPPGPVIVSSIVNNISNIFPPSPILSQPQDIPTKSLCPAIPTGVPKCGSNYCECFNVIQVPLGSIVQVLLVDTSTVPGTLHHPFHLHGFAFRTLGVGVFGAGHTLSQLRADLQAGIIPQASPRPTAKDTMAIPSAGYGVIRFRADNPGYWIFHCHFLYHLATGMSVVLHVGDREDLPLVPRGFPRCGNFLSPVKPRATDRQHSVTAM</sequence>
<evidence type="ECO:0000256" key="1">
    <source>
        <dbReference type="ARBA" id="ARBA00010609"/>
    </source>
</evidence>
<evidence type="ECO:0000259" key="7">
    <source>
        <dbReference type="Pfam" id="PF07732"/>
    </source>
</evidence>
<keyword evidence="2" id="KW-0479">Metal-binding</keyword>
<dbReference type="CDD" id="cd13884">
    <property type="entry name" value="CuRO_2_tcLCC_insect_like"/>
    <property type="match status" value="1"/>
</dbReference>
<dbReference type="eggNOG" id="KOG1263">
    <property type="taxonomic scope" value="Eukaryota"/>
</dbReference>
<keyword evidence="3" id="KW-0560">Oxidoreductase</keyword>
<evidence type="ECO:0000313" key="8">
    <source>
        <dbReference type="EMBL" id="KDR11749.1"/>
    </source>
</evidence>
<dbReference type="SUPFAM" id="SSF49503">
    <property type="entry name" value="Cupredoxins"/>
    <property type="match status" value="3"/>
</dbReference>
<feature type="signal peptide" evidence="4">
    <location>
        <begin position="1"/>
        <end position="21"/>
    </location>
</feature>
<dbReference type="InterPro" id="IPR011707">
    <property type="entry name" value="Cu-oxidase-like_N"/>
</dbReference>
<proteinExistence type="inferred from homology"/>
<evidence type="ECO:0000256" key="2">
    <source>
        <dbReference type="ARBA" id="ARBA00022723"/>
    </source>
</evidence>
<evidence type="ECO:0000313" key="9">
    <source>
        <dbReference type="Proteomes" id="UP000027135"/>
    </source>
</evidence>
<reference evidence="8 9" key="1">
    <citation type="journal article" date="2014" name="Nat. Commun.">
        <title>Molecular traces of alternative social organization in a termite genome.</title>
        <authorList>
            <person name="Terrapon N."/>
            <person name="Li C."/>
            <person name="Robertson H.M."/>
            <person name="Ji L."/>
            <person name="Meng X."/>
            <person name="Booth W."/>
            <person name="Chen Z."/>
            <person name="Childers C.P."/>
            <person name="Glastad K.M."/>
            <person name="Gokhale K."/>
            <person name="Gowin J."/>
            <person name="Gronenberg W."/>
            <person name="Hermansen R.A."/>
            <person name="Hu H."/>
            <person name="Hunt B.G."/>
            <person name="Huylmans A.K."/>
            <person name="Khalil S.M."/>
            <person name="Mitchell R.D."/>
            <person name="Munoz-Torres M.C."/>
            <person name="Mustard J.A."/>
            <person name="Pan H."/>
            <person name="Reese J.T."/>
            <person name="Scharf M.E."/>
            <person name="Sun F."/>
            <person name="Vogel H."/>
            <person name="Xiao J."/>
            <person name="Yang W."/>
            <person name="Yang Z."/>
            <person name="Yang Z."/>
            <person name="Zhou J."/>
            <person name="Zhu J."/>
            <person name="Brent C.S."/>
            <person name="Elsik C.G."/>
            <person name="Goodisman M.A."/>
            <person name="Liberles D.A."/>
            <person name="Roe R.M."/>
            <person name="Vargo E.L."/>
            <person name="Vilcinskas A."/>
            <person name="Wang J."/>
            <person name="Bornberg-Bauer E."/>
            <person name="Korb J."/>
            <person name="Zhang G."/>
            <person name="Liebig J."/>
        </authorList>
    </citation>
    <scope>NUCLEOTIDE SEQUENCE [LARGE SCALE GENOMIC DNA]</scope>
    <source>
        <tissue evidence="8">Whole organism</tissue>
    </source>
</reference>
<dbReference type="FunFam" id="2.60.40.420:FF:000045">
    <property type="entry name" value="Laccase 2"/>
    <property type="match status" value="1"/>
</dbReference>
<dbReference type="InterPro" id="IPR001117">
    <property type="entry name" value="Cu-oxidase_2nd"/>
</dbReference>
<evidence type="ECO:0000256" key="4">
    <source>
        <dbReference type="SAM" id="SignalP"/>
    </source>
</evidence>
<protein>
    <submittedName>
        <fullName evidence="8">Laccase-4</fullName>
    </submittedName>
</protein>
<keyword evidence="4" id="KW-0732">Signal</keyword>
<evidence type="ECO:0000259" key="6">
    <source>
        <dbReference type="Pfam" id="PF07731"/>
    </source>
</evidence>
<keyword evidence="9" id="KW-1185">Reference proteome</keyword>
<dbReference type="InParanoid" id="A0A067QPY0"/>
<dbReference type="PANTHER" id="PTHR11709:SF232">
    <property type="entry name" value="STRAW, ISOFORM G"/>
    <property type="match status" value="1"/>
</dbReference>
<dbReference type="GO" id="GO:0006826">
    <property type="term" value="P:iron ion transport"/>
    <property type="evidence" value="ECO:0007669"/>
    <property type="project" value="TreeGrafter"/>
</dbReference>
<dbReference type="CDD" id="cd13905">
    <property type="entry name" value="CuRO_3_tcLLC2_insect_like"/>
    <property type="match status" value="1"/>
</dbReference>
<dbReference type="EMBL" id="KK853076">
    <property type="protein sequence ID" value="KDR11749.1"/>
    <property type="molecule type" value="Genomic_DNA"/>
</dbReference>
<dbReference type="GO" id="GO:0005507">
    <property type="term" value="F:copper ion binding"/>
    <property type="evidence" value="ECO:0007669"/>
    <property type="project" value="InterPro"/>
</dbReference>
<dbReference type="Pfam" id="PF07731">
    <property type="entry name" value="Cu-oxidase_2"/>
    <property type="match status" value="1"/>
</dbReference>
<dbReference type="InterPro" id="IPR011706">
    <property type="entry name" value="Cu-oxidase_C"/>
</dbReference>
<accession>A0A067QPY0</accession>
<dbReference type="Gene3D" id="2.60.40.420">
    <property type="entry name" value="Cupredoxins - blue copper proteins"/>
    <property type="match status" value="3"/>
</dbReference>
<dbReference type="OMA" id="QWPIAPH"/>
<dbReference type="GO" id="GO:0016491">
    <property type="term" value="F:oxidoreductase activity"/>
    <property type="evidence" value="ECO:0007669"/>
    <property type="project" value="UniProtKB-KW"/>
</dbReference>
<evidence type="ECO:0000256" key="3">
    <source>
        <dbReference type="ARBA" id="ARBA00023002"/>
    </source>
</evidence>
<dbReference type="AlphaFoldDB" id="A0A067QPY0"/>
<gene>
    <name evidence="8" type="ORF">L798_13697</name>
</gene>
<dbReference type="GO" id="GO:0005886">
    <property type="term" value="C:plasma membrane"/>
    <property type="evidence" value="ECO:0007669"/>
    <property type="project" value="TreeGrafter"/>
</dbReference>
<dbReference type="Pfam" id="PF00394">
    <property type="entry name" value="Cu-oxidase"/>
    <property type="match status" value="1"/>
</dbReference>
<dbReference type="InterPro" id="IPR008972">
    <property type="entry name" value="Cupredoxin"/>
</dbReference>
<dbReference type="InterPro" id="IPR045087">
    <property type="entry name" value="Cu-oxidase_fam"/>
</dbReference>
<dbReference type="CDD" id="cd13858">
    <property type="entry name" value="CuRO_1_tcLCC2_insect_like"/>
    <property type="match status" value="1"/>
</dbReference>
<feature type="domain" description="Plastocyanin-like" evidence="5">
    <location>
        <begin position="222"/>
        <end position="369"/>
    </location>
</feature>
<feature type="domain" description="Plastocyanin-like" evidence="7">
    <location>
        <begin position="98"/>
        <end position="207"/>
    </location>
</feature>
<organism evidence="8 9">
    <name type="scientific">Zootermopsis nevadensis</name>
    <name type="common">Dampwood termite</name>
    <dbReference type="NCBI Taxonomy" id="136037"/>
    <lineage>
        <taxon>Eukaryota</taxon>
        <taxon>Metazoa</taxon>
        <taxon>Ecdysozoa</taxon>
        <taxon>Arthropoda</taxon>
        <taxon>Hexapoda</taxon>
        <taxon>Insecta</taxon>
        <taxon>Pterygota</taxon>
        <taxon>Neoptera</taxon>
        <taxon>Polyneoptera</taxon>
        <taxon>Dictyoptera</taxon>
        <taxon>Blattodea</taxon>
        <taxon>Blattoidea</taxon>
        <taxon>Termitoidae</taxon>
        <taxon>Termopsidae</taxon>
        <taxon>Zootermopsis</taxon>
    </lineage>
</organism>